<name>A0A5P2DPU3_STRVZ</name>
<dbReference type="AlphaFoldDB" id="A0A5P2DPU3"/>
<feature type="region of interest" description="Disordered" evidence="1">
    <location>
        <begin position="79"/>
        <end position="116"/>
    </location>
</feature>
<dbReference type="EMBL" id="CP029189">
    <property type="protein sequence ID" value="QES55251.1"/>
    <property type="molecule type" value="Genomic_DNA"/>
</dbReference>
<gene>
    <name evidence="3" type="ORF">DEJ51_14525</name>
</gene>
<keyword evidence="2" id="KW-1133">Transmembrane helix</keyword>
<keyword evidence="2" id="KW-0812">Transmembrane</keyword>
<organism evidence="3 4">
    <name type="scientific">Streptomyces venezuelae</name>
    <dbReference type="NCBI Taxonomy" id="54571"/>
    <lineage>
        <taxon>Bacteria</taxon>
        <taxon>Bacillati</taxon>
        <taxon>Actinomycetota</taxon>
        <taxon>Actinomycetes</taxon>
        <taxon>Kitasatosporales</taxon>
        <taxon>Streptomycetaceae</taxon>
        <taxon>Streptomyces</taxon>
    </lineage>
</organism>
<reference evidence="3 4" key="1">
    <citation type="submission" date="2018-05" db="EMBL/GenBank/DDBJ databases">
        <title>Streptomyces venezuelae.</title>
        <authorList>
            <person name="Kim W."/>
            <person name="Lee N."/>
            <person name="Cho B.-K."/>
        </authorList>
    </citation>
    <scope>NUCLEOTIDE SEQUENCE [LARGE SCALE GENOMIC DNA]</scope>
    <source>
        <strain evidence="3 4">ATCC 21018</strain>
    </source>
</reference>
<evidence type="ECO:0000256" key="1">
    <source>
        <dbReference type="SAM" id="MobiDB-lite"/>
    </source>
</evidence>
<evidence type="ECO:0000256" key="2">
    <source>
        <dbReference type="SAM" id="Phobius"/>
    </source>
</evidence>
<sequence>MGTNEDRTEDRATAVLVRDAMDRALAELPTTADLVGPARAQGLRRRARVRAAIGGAVLAVAGLGLAGAFVLPGDGDDRGATGSTGVVDVAGPPTSSAPPPPIHLEPSPGESSMADLPPAERARQENFQNQAVGVLQQLLPPSVGTVQRIDLSVRQYQGSKDGKTFRIIFSVRPSEPGMAPQTCREIKDTVCSKATLPGGIRADAAVSPINNGNVTESRVWFRYGASDVSLRVGPHDASNTSAPVTGQQLLDVAGSAAFLDLVKAADRDPVEEMQRTVIGG</sequence>
<keyword evidence="2" id="KW-0472">Membrane</keyword>
<accession>A0A5P2DPU3</accession>
<dbReference type="RefSeq" id="WP_150257964.1">
    <property type="nucleotide sequence ID" value="NZ_CP029189.1"/>
</dbReference>
<evidence type="ECO:0000313" key="3">
    <source>
        <dbReference type="EMBL" id="QES55251.1"/>
    </source>
</evidence>
<proteinExistence type="predicted"/>
<dbReference type="Proteomes" id="UP000324101">
    <property type="component" value="Chromosome"/>
</dbReference>
<protein>
    <submittedName>
        <fullName evidence="3">Uncharacterized protein</fullName>
    </submittedName>
</protein>
<evidence type="ECO:0000313" key="4">
    <source>
        <dbReference type="Proteomes" id="UP000324101"/>
    </source>
</evidence>
<feature type="transmembrane region" description="Helical" evidence="2">
    <location>
        <begin position="49"/>
        <end position="71"/>
    </location>
</feature>
<dbReference type="OrthoDB" id="4189503at2"/>